<protein>
    <submittedName>
        <fullName evidence="4">Peptidoglycan-binding protein</fullName>
    </submittedName>
</protein>
<dbReference type="Gene3D" id="1.10.101.10">
    <property type="entry name" value="PGBD-like superfamily/PGBD"/>
    <property type="match status" value="1"/>
</dbReference>
<dbReference type="OrthoDB" id="5991352at2"/>
<feature type="domain" description="Peptidoglycan binding-like" evidence="2">
    <location>
        <begin position="461"/>
        <end position="521"/>
    </location>
</feature>
<evidence type="ECO:0000256" key="1">
    <source>
        <dbReference type="SAM" id="MobiDB-lite"/>
    </source>
</evidence>
<dbReference type="Pfam" id="PF01471">
    <property type="entry name" value="PG_binding_1"/>
    <property type="match status" value="1"/>
</dbReference>
<evidence type="ECO:0000313" key="4">
    <source>
        <dbReference type="EMBL" id="KWS02650.1"/>
    </source>
</evidence>
<dbReference type="InterPro" id="IPR036366">
    <property type="entry name" value="PGBDSf"/>
</dbReference>
<feature type="compositionally biased region" description="Basic and acidic residues" evidence="1">
    <location>
        <begin position="432"/>
        <end position="441"/>
    </location>
</feature>
<feature type="domain" description="X-Tfes XVIPCD" evidence="3">
    <location>
        <begin position="532"/>
        <end position="630"/>
    </location>
</feature>
<feature type="region of interest" description="Disordered" evidence="1">
    <location>
        <begin position="419"/>
        <end position="493"/>
    </location>
</feature>
<feature type="compositionally biased region" description="Polar residues" evidence="1">
    <location>
        <begin position="616"/>
        <end position="628"/>
    </location>
</feature>
<organism evidence="4 5">
    <name type="scientific">Lysobacter capsici AZ78</name>
    <dbReference type="NCBI Taxonomy" id="1444315"/>
    <lineage>
        <taxon>Bacteria</taxon>
        <taxon>Pseudomonadati</taxon>
        <taxon>Pseudomonadota</taxon>
        <taxon>Gammaproteobacteria</taxon>
        <taxon>Lysobacterales</taxon>
        <taxon>Lysobacteraceae</taxon>
        <taxon>Lysobacter</taxon>
    </lineage>
</organism>
<dbReference type="Proteomes" id="UP000023435">
    <property type="component" value="Unassembled WGS sequence"/>
</dbReference>
<dbReference type="SUPFAM" id="SSF47090">
    <property type="entry name" value="PGBD-like"/>
    <property type="match status" value="1"/>
</dbReference>
<feature type="region of interest" description="Disordered" evidence="1">
    <location>
        <begin position="613"/>
        <end position="656"/>
    </location>
</feature>
<feature type="compositionally biased region" description="Basic and acidic residues" evidence="1">
    <location>
        <begin position="454"/>
        <end position="468"/>
    </location>
</feature>
<feature type="compositionally biased region" description="Polar residues" evidence="1">
    <location>
        <begin position="420"/>
        <end position="429"/>
    </location>
</feature>
<name>A0A108U4Y2_9GAMM</name>
<reference evidence="4 5" key="1">
    <citation type="journal article" date="2014" name="Genome Announc.">
        <title>Draft Genome Sequence of Lysobacter capsici AZ78, a Bacterium Antagonistic to Plant-Pathogenic Oomycetes.</title>
        <authorList>
            <person name="Puopolo G."/>
            <person name="Sonego P."/>
            <person name="Engelen K."/>
            <person name="Pertot I."/>
        </authorList>
    </citation>
    <scope>NUCLEOTIDE SEQUENCE [LARGE SCALE GENOMIC DNA]</scope>
    <source>
        <strain evidence="4 5">AZ78</strain>
    </source>
</reference>
<accession>A0A108U4Y2</accession>
<dbReference type="InterPro" id="IPR002477">
    <property type="entry name" value="Peptidoglycan-bd-like"/>
</dbReference>
<feature type="compositionally biased region" description="Low complexity" evidence="1">
    <location>
        <begin position="442"/>
        <end position="452"/>
    </location>
</feature>
<keyword evidence="5" id="KW-1185">Reference proteome</keyword>
<feature type="compositionally biased region" description="Low complexity" evidence="1">
    <location>
        <begin position="205"/>
        <end position="232"/>
    </location>
</feature>
<dbReference type="InterPro" id="IPR046519">
    <property type="entry name" value="X-Tfes_XVIPCD"/>
</dbReference>
<dbReference type="Gene3D" id="1.10.530.10">
    <property type="match status" value="1"/>
</dbReference>
<gene>
    <name evidence="4" type="ORF">AZ78_0194</name>
</gene>
<dbReference type="InterPro" id="IPR036365">
    <property type="entry name" value="PGBD-like_sf"/>
</dbReference>
<proteinExistence type="predicted"/>
<feature type="region of interest" description="Disordered" evidence="1">
    <location>
        <begin position="194"/>
        <end position="232"/>
    </location>
</feature>
<dbReference type="SUPFAM" id="SSF53955">
    <property type="entry name" value="Lysozyme-like"/>
    <property type="match status" value="1"/>
</dbReference>
<dbReference type="Gene3D" id="3.90.1720.10">
    <property type="entry name" value="endopeptidase domain like (from Nostoc punctiforme)"/>
    <property type="match status" value="1"/>
</dbReference>
<dbReference type="EMBL" id="JAJA02000001">
    <property type="protein sequence ID" value="KWS02650.1"/>
    <property type="molecule type" value="Genomic_DNA"/>
</dbReference>
<feature type="compositionally biased region" description="Low complexity" evidence="1">
    <location>
        <begin position="629"/>
        <end position="656"/>
    </location>
</feature>
<comment type="caution">
    <text evidence="4">The sequence shown here is derived from an EMBL/GenBank/DDBJ whole genome shotgun (WGS) entry which is preliminary data.</text>
</comment>
<dbReference type="InterPro" id="IPR023346">
    <property type="entry name" value="Lysozyme-like_dom_sf"/>
</dbReference>
<dbReference type="RefSeq" id="WP_036112939.1">
    <property type="nucleotide sequence ID" value="NZ_JAJA02000001.1"/>
</dbReference>
<evidence type="ECO:0000259" key="3">
    <source>
        <dbReference type="Pfam" id="PF20410"/>
    </source>
</evidence>
<evidence type="ECO:0000313" key="5">
    <source>
        <dbReference type="Proteomes" id="UP000023435"/>
    </source>
</evidence>
<dbReference type="Pfam" id="PF20410">
    <property type="entry name" value="X-Tfes_XVIPCD"/>
    <property type="match status" value="1"/>
</dbReference>
<dbReference type="AlphaFoldDB" id="A0A108U4Y2"/>
<sequence>MARDYSRTEVLGIIEREAAERHIPRDDFMRFAYIETGGSFNEQASRGAAGAKGLFQFVPSTAEAYGIRGRELDAVANTDAAARLYLDNRNTLVNRHERDGRPYLSGKPEPDGLDMYMAHQQGGAGYRSIQSAIATGHFSRDDTRSNILNNVSSRDFERVTGHKYSEFSRMSDRDMATTFTQYWDTKFDRVAIPEKGIAPITDNRQPTQTAPSQTAPSQTQTQTAPAQTQTQAQTGAGISLTAAHDLSVKYDNVKYAMSGKYPGVDGKHPDQGYVDCSGWVATMQNATMNEINKKAGREIYGKEDKFNLGNDGAAMIVDKAQQRSGVMIEGKAVTRDVLKEGMIIGEDNGPKSWDKGRFKGIDHITMVVRDPKTNELMISQSRGGEGVELSSLDTYLSRKQANGVKLYATDPLAESRSLLKDNQQTQSQDPAAKTEAKKDPAPARTAAAANADGVLERNEKGTSVRELQESLNKLGYRDAQGNALKPDGDFGKHTEESVRSFQKAHGLTVDGEAGPKTLEALKNAQKSPLLSDARHPDHGMYEDALKGLEKLGASSGLKNAEERQRAAAGITYEARLGGLDKINHVVPNASGTGYFAVQGELGDPASKRALVDKATAVSQPVERSTHQLAQDVPAQKPQAAPAQDAEQRQPAKPVLV</sequence>
<evidence type="ECO:0000259" key="2">
    <source>
        <dbReference type="Pfam" id="PF01471"/>
    </source>
</evidence>